<reference evidence="2" key="1">
    <citation type="submission" date="2020-08" db="EMBL/GenBank/DDBJ databases">
        <title>Genome sequencing and assembly of the red palm weevil Rhynchophorus ferrugineus.</title>
        <authorList>
            <person name="Dias G.B."/>
            <person name="Bergman C.M."/>
            <person name="Manee M."/>
        </authorList>
    </citation>
    <scope>NUCLEOTIDE SEQUENCE</scope>
    <source>
        <strain evidence="2">AA-2017</strain>
        <tissue evidence="2">Whole larva</tissue>
    </source>
</reference>
<keyword evidence="3" id="KW-1185">Reference proteome</keyword>
<comment type="caution">
    <text evidence="2">The sequence shown here is derived from an EMBL/GenBank/DDBJ whole genome shotgun (WGS) entry which is preliminary data.</text>
</comment>
<dbReference type="AlphaFoldDB" id="A0A834ILE9"/>
<evidence type="ECO:0000313" key="3">
    <source>
        <dbReference type="Proteomes" id="UP000625711"/>
    </source>
</evidence>
<gene>
    <name evidence="2" type="ORF">GWI33_001648</name>
</gene>
<accession>A0A834ILE9</accession>
<proteinExistence type="predicted"/>
<sequence>MATYTRSLLWLSLAFAFVNSQQIIPFGSFQRDIAFPAATRTVQVAAQLPIEQRQISAGINFNPPATLPLVQLPLSSVLLPVRSGYEANNVSQRLPTPPSFNLFVPNTVKQQPHTKGQEEEYRKYLKEGEEEAEKERKQNDITSVFDQTTSTLKPIPVQRTFVSVNLQGNNYSYTT</sequence>
<evidence type="ECO:0000313" key="2">
    <source>
        <dbReference type="EMBL" id="KAF7282965.1"/>
    </source>
</evidence>
<organism evidence="2 3">
    <name type="scientific">Rhynchophorus ferrugineus</name>
    <name type="common">Red palm weevil</name>
    <name type="synonym">Curculio ferrugineus</name>
    <dbReference type="NCBI Taxonomy" id="354439"/>
    <lineage>
        <taxon>Eukaryota</taxon>
        <taxon>Metazoa</taxon>
        <taxon>Ecdysozoa</taxon>
        <taxon>Arthropoda</taxon>
        <taxon>Hexapoda</taxon>
        <taxon>Insecta</taxon>
        <taxon>Pterygota</taxon>
        <taxon>Neoptera</taxon>
        <taxon>Endopterygota</taxon>
        <taxon>Coleoptera</taxon>
        <taxon>Polyphaga</taxon>
        <taxon>Cucujiformia</taxon>
        <taxon>Curculionidae</taxon>
        <taxon>Dryophthorinae</taxon>
        <taxon>Rhynchophorus</taxon>
    </lineage>
</organism>
<feature type="signal peptide" evidence="1">
    <location>
        <begin position="1"/>
        <end position="20"/>
    </location>
</feature>
<evidence type="ECO:0000256" key="1">
    <source>
        <dbReference type="SAM" id="SignalP"/>
    </source>
</evidence>
<keyword evidence="1" id="KW-0732">Signal</keyword>
<dbReference type="Proteomes" id="UP000625711">
    <property type="component" value="Unassembled WGS sequence"/>
</dbReference>
<protein>
    <submittedName>
        <fullName evidence="2">Uncharacterized protein</fullName>
    </submittedName>
</protein>
<feature type="chain" id="PRO_5032681613" evidence="1">
    <location>
        <begin position="21"/>
        <end position="175"/>
    </location>
</feature>
<dbReference type="OrthoDB" id="6781274at2759"/>
<name>A0A834ILE9_RHYFE</name>
<dbReference type="EMBL" id="JAACXV010000148">
    <property type="protein sequence ID" value="KAF7282965.1"/>
    <property type="molecule type" value="Genomic_DNA"/>
</dbReference>